<name>A0A9Q1GPF8_9CARY</name>
<evidence type="ECO:0000313" key="3">
    <source>
        <dbReference type="Proteomes" id="UP001153076"/>
    </source>
</evidence>
<dbReference type="PANTHER" id="PTHR34835">
    <property type="entry name" value="OS07G0283600 PROTEIN-RELATED"/>
    <property type="match status" value="1"/>
</dbReference>
<organism evidence="2 3">
    <name type="scientific">Carnegiea gigantea</name>
    <dbReference type="NCBI Taxonomy" id="171969"/>
    <lineage>
        <taxon>Eukaryota</taxon>
        <taxon>Viridiplantae</taxon>
        <taxon>Streptophyta</taxon>
        <taxon>Embryophyta</taxon>
        <taxon>Tracheophyta</taxon>
        <taxon>Spermatophyta</taxon>
        <taxon>Magnoliopsida</taxon>
        <taxon>eudicotyledons</taxon>
        <taxon>Gunneridae</taxon>
        <taxon>Pentapetalae</taxon>
        <taxon>Caryophyllales</taxon>
        <taxon>Cactineae</taxon>
        <taxon>Cactaceae</taxon>
        <taxon>Cactoideae</taxon>
        <taxon>Echinocereeae</taxon>
        <taxon>Carnegiea</taxon>
    </lineage>
</organism>
<feature type="compositionally biased region" description="Polar residues" evidence="1">
    <location>
        <begin position="231"/>
        <end position="263"/>
    </location>
</feature>
<comment type="caution">
    <text evidence="2">The sequence shown here is derived from an EMBL/GenBank/DDBJ whole genome shotgun (WGS) entry which is preliminary data.</text>
</comment>
<keyword evidence="3" id="KW-1185">Reference proteome</keyword>
<protein>
    <submittedName>
        <fullName evidence="2">Uncharacterized protein</fullName>
    </submittedName>
</protein>
<feature type="compositionally biased region" description="Basic and acidic residues" evidence="1">
    <location>
        <begin position="279"/>
        <end position="301"/>
    </location>
</feature>
<dbReference type="OrthoDB" id="1748551at2759"/>
<proteinExistence type="predicted"/>
<gene>
    <name evidence="2" type="ORF">Cgig2_031338</name>
</gene>
<dbReference type="AlphaFoldDB" id="A0A9Q1GPF8"/>
<dbReference type="Proteomes" id="UP001153076">
    <property type="component" value="Unassembled WGS sequence"/>
</dbReference>
<dbReference type="EMBL" id="JAKOGI010001877">
    <property type="protein sequence ID" value="KAJ8423748.1"/>
    <property type="molecule type" value="Genomic_DNA"/>
</dbReference>
<feature type="compositionally biased region" description="Basic and acidic residues" evidence="1">
    <location>
        <begin position="328"/>
        <end position="351"/>
    </location>
</feature>
<evidence type="ECO:0000256" key="1">
    <source>
        <dbReference type="SAM" id="MobiDB-lite"/>
    </source>
</evidence>
<evidence type="ECO:0000313" key="2">
    <source>
        <dbReference type="EMBL" id="KAJ8423748.1"/>
    </source>
</evidence>
<sequence length="378" mass="42759">MGFAPFLKVDVKQIPGKFCKWLMKSFDPYAVCFRLADGQKFPVTAFNVHATLGVPLGGTEITEITKSSMDDEYDEVHAGWQKEWKLQKNAPELTRMPEFIRSQKDEGESFKRNFIIYLVNCFFSEAKNRYYSKPILKYLKDVSQIPSLDWCQFVVDKLITSVRHYKESTATIGKGNDDFYAPSFILTVPLDKLDGEDILVSDASVIVEKEEHYEDLVLDQPKSITKEDRSMSSYSRGLRLSQPNSQSLVPQNTSVPDPTTATVNKDDGIEDDDDGEPCAQRKETSCKEGNEPASKKGEVRKQTGKQRAKNATVKQPGQQQQKLSSNAQHREGQTAREKGKLEKVGPLDAMKKRQPQNLHLAYCSPYVIRLTKLDSELS</sequence>
<reference evidence="2" key="1">
    <citation type="submission" date="2022-04" db="EMBL/GenBank/DDBJ databases">
        <title>Carnegiea gigantea Genome sequencing and assembly v2.</title>
        <authorList>
            <person name="Copetti D."/>
            <person name="Sanderson M.J."/>
            <person name="Burquez A."/>
            <person name="Wojciechowski M.F."/>
        </authorList>
    </citation>
    <scope>NUCLEOTIDE SEQUENCE</scope>
    <source>
        <strain evidence="2">SGP5-SGP5p</strain>
        <tissue evidence="2">Aerial part</tissue>
    </source>
</reference>
<feature type="region of interest" description="Disordered" evidence="1">
    <location>
        <begin position="218"/>
        <end position="358"/>
    </location>
</feature>
<accession>A0A9Q1GPF8</accession>
<feature type="compositionally biased region" description="Polar residues" evidence="1">
    <location>
        <begin position="312"/>
        <end position="327"/>
    </location>
</feature>